<protein>
    <submittedName>
        <fullName evidence="1">Uncharacterized protein</fullName>
    </submittedName>
</protein>
<geneLocation type="plasmid" evidence="1 2">
    <name>pAZOPL1</name>
</geneLocation>
<dbReference type="Proteomes" id="UP000266552">
    <property type="component" value="Plasmid pAZOPL1"/>
</dbReference>
<dbReference type="Gene3D" id="3.40.50.300">
    <property type="entry name" value="P-loop containing nucleotide triphosphate hydrolases"/>
    <property type="match status" value="2"/>
</dbReference>
<dbReference type="PANTHER" id="PTHR30121">
    <property type="entry name" value="UNCHARACTERIZED PROTEIN YJGR-RELATED"/>
    <property type="match status" value="1"/>
</dbReference>
<keyword evidence="1" id="KW-0614">Plasmid</keyword>
<name>A0A385TW01_PAELA</name>
<accession>A0A385TW01</accession>
<dbReference type="InterPro" id="IPR051162">
    <property type="entry name" value="T4SS_component"/>
</dbReference>
<sequence length="907" mass="103253">MAVKWCIALKGSAGNPRSFCNKEGRTLSVEATKKANKINIEFPIAYFEGNLIFNHNKQVWAIYELDPFVYDHQSDQQKIDRLIAQTSFLSMLTDQFHILWLPKAHDIAKHHERLRQRNSGPLKKWGNRYVTGLEEYLSEAYDTSEGSNNAEYRPYIIVYIPKNDDKDLVEQIETAYTEVKKLFLHPKRFFEHISGLNEPEIFEHEYQAYMVKERQIYDRISRRVKVKRGTPATTEWLIKRNFWWGISDPVLRSTKEKPWSPKKRKGKRGGLDTFLYDSRQIITLTEAEIDCGTHPRRLQISQPHNGEDQTVYHTYLTVSELPDNMDMPGSEWLYSAATLPFPVQMSIKVEVLEAPEAIKKLIKKKTDIDNQVKNVQEAGAAVPIELAEKQEKALYLEDEYKKRKNPTFITHVTFGLFHTDVNLLKSNAKILQDHFRDFGNIHVEMPAGDQWLLFNDFIPGSPRYVSDYIQRIPPETLASGMFGATQQLGDNIGVYIGTTGTLQQPVYVDLRHASQINRSPSFTISGTLGGGKSVLLNLLGYINATCGGKTLIFDPKGERSHWPEMLPELKGQIQVATLSASHEDQGKLDPFVMLHNIEDAKEAAMDILSYLASVKSDRVEYSYISQAVTRVASEPNPYLKKCIDVLREMGETRQPAAVVAEVLDSFSDLSFAKLLFGNGEQKTINLDYAMNILQVQNLKMPPVEKPPENYSLVEKMSVATMYSIGRFMDTFIYFDRSVFTLAEMDEAWAILRTQIGKEMADRVIRTGRSLNGGLGIATQNPTDVAGDLAGNIGMKFAFRDSDTTKIKNTLSYYGLEHTQENIDLIKNLDNGQCLMQDIYGRIGVLTVDVVFQRLFDCFDTRPPEEESSDQEEESEFSILEKFQEHYEQFSAAGDVGGELDEEDPDED</sequence>
<proteinExistence type="predicted"/>
<dbReference type="Pfam" id="PF12846">
    <property type="entry name" value="AAA_10"/>
    <property type="match status" value="1"/>
</dbReference>
<gene>
    <name evidence="1" type="ORF">D5F53_32505</name>
</gene>
<evidence type="ECO:0000313" key="2">
    <source>
        <dbReference type="Proteomes" id="UP000266552"/>
    </source>
</evidence>
<dbReference type="PANTHER" id="PTHR30121:SF6">
    <property type="entry name" value="SLR6007 PROTEIN"/>
    <property type="match status" value="1"/>
</dbReference>
<dbReference type="InterPro" id="IPR027417">
    <property type="entry name" value="P-loop_NTPase"/>
</dbReference>
<organism evidence="1 2">
    <name type="scientific">Paenibacillus lautus</name>
    <name type="common">Bacillus lautus</name>
    <dbReference type="NCBI Taxonomy" id="1401"/>
    <lineage>
        <taxon>Bacteria</taxon>
        <taxon>Bacillati</taxon>
        <taxon>Bacillota</taxon>
        <taxon>Bacilli</taxon>
        <taxon>Bacillales</taxon>
        <taxon>Paenibacillaceae</taxon>
        <taxon>Paenibacillus</taxon>
    </lineage>
</organism>
<evidence type="ECO:0000313" key="1">
    <source>
        <dbReference type="EMBL" id="AYB48049.1"/>
    </source>
</evidence>
<dbReference type="KEGG" id="plw:D5F53_32505"/>
<dbReference type="AlphaFoldDB" id="A0A385TW01"/>
<dbReference type="InterPro" id="IPR016628">
    <property type="entry name" value="ATPase_SAG2001_prd"/>
</dbReference>
<dbReference type="EMBL" id="CP032413">
    <property type="protein sequence ID" value="AYB48049.1"/>
    <property type="molecule type" value="Genomic_DNA"/>
</dbReference>
<dbReference type="PIRSF" id="PIRSF015040">
    <property type="entry name" value="ATPase_SAG2001_prd"/>
    <property type="match status" value="1"/>
</dbReference>
<keyword evidence="2" id="KW-1185">Reference proteome</keyword>
<dbReference type="SUPFAM" id="SSF52540">
    <property type="entry name" value="P-loop containing nucleoside triphosphate hydrolases"/>
    <property type="match status" value="1"/>
</dbReference>
<reference evidence="1 2" key="1">
    <citation type="submission" date="2018-09" db="EMBL/GenBank/DDBJ databases">
        <title>Genome Sequence of Paenibacillus lautus Strain E7593-69, Azo Dye-Degrading Bacteria, Isolated from Commercial Tattoo Inks.</title>
        <authorList>
            <person name="Nho S.W."/>
            <person name="Kim S.-J."/>
            <person name="Kweon O."/>
            <person name="Cerniglia C.E."/>
        </authorList>
    </citation>
    <scope>NUCLEOTIDE SEQUENCE [LARGE SCALE GENOMIC DNA]</scope>
    <source>
        <strain evidence="1 2">E7593-69</strain>
        <plasmid evidence="1 2">pAZOPL1</plasmid>
    </source>
</reference>